<dbReference type="GO" id="GO:0016874">
    <property type="term" value="F:ligase activity"/>
    <property type="evidence" value="ECO:0007669"/>
    <property type="project" value="UniProtKB-KW"/>
</dbReference>
<dbReference type="Gene3D" id="3.40.50.12780">
    <property type="entry name" value="N-terminal domain of ligase-like"/>
    <property type="match status" value="1"/>
</dbReference>
<dbReference type="InterPro" id="IPR045851">
    <property type="entry name" value="AMP-bd_C_sf"/>
</dbReference>
<dbReference type="SUPFAM" id="SSF56801">
    <property type="entry name" value="Acetyl-CoA synthetase-like"/>
    <property type="match status" value="1"/>
</dbReference>
<dbReference type="InterPro" id="IPR042099">
    <property type="entry name" value="ANL_N_sf"/>
</dbReference>
<evidence type="ECO:0000313" key="3">
    <source>
        <dbReference type="EMBL" id="NMI02154.1"/>
    </source>
</evidence>
<dbReference type="Pfam" id="PF13193">
    <property type="entry name" value="AMP-binding_C"/>
    <property type="match status" value="1"/>
</dbReference>
<name>A0ABX1SNL1_9PSEU</name>
<feature type="domain" description="AMP-binding enzyme C-terminal" evidence="2">
    <location>
        <begin position="466"/>
        <end position="541"/>
    </location>
</feature>
<keyword evidence="4" id="KW-1185">Reference proteome</keyword>
<comment type="caution">
    <text evidence="3">The sequence shown here is derived from an EMBL/GenBank/DDBJ whole genome shotgun (WGS) entry which is preliminary data.</text>
</comment>
<dbReference type="Proteomes" id="UP000820669">
    <property type="component" value="Unassembled WGS sequence"/>
</dbReference>
<dbReference type="PANTHER" id="PTHR43767">
    <property type="entry name" value="LONG-CHAIN-FATTY-ACID--COA LIGASE"/>
    <property type="match status" value="1"/>
</dbReference>
<keyword evidence="3" id="KW-0436">Ligase</keyword>
<dbReference type="Gene3D" id="3.30.300.30">
    <property type="match status" value="1"/>
</dbReference>
<accession>A0ABX1SNL1</accession>
<sequence length="553" mass="59377">MSIYDQRPWLGVYDQGTPAEIEIEHPSALAMFRAAARSAPDRPLLHYFDATRTVAEVDADSDALAAGLAQLGVAPGDRVAVFLQNVPQWMITMLAVWKAGGIVVPINPMLRERELQVILADSGATTLVALESLHPVATAVQPGTAVRTIITTSELDYLGEDVPKLLAGTARTKAADAVDLLELIEAHRGAAAPDVPEPGLDDVAFLTYTSGTTGPPKGAMNTHRNVVFNARTYRDWIHLGRDDVILGVAPLFHITGLIGHLAVATLIPAPLVLGFRFDAGTTLDLIERWRATFVVGAIPVFVAWMNHETAGQRDLSSLTKVYSGGAPVAPAIVEAFEKQFGPYIHNAYGLTETTSPSHVGPPAGRAPVDPNSGALSIGVPVFNTMVRIVGDDGEDLSAGEIGEIVTSGPQVVPGYWNNPEQTAHALPDGVLHTGDVGFMDPAGWFYIVDRKKDQINAGGYKIWPREVEDVLYEHDAVREAAVVGVPDSYRGETVKAFVSLKPGRTAEPADLIAHCKERMAAYKYPRQVEILDELPKTVSGKILRRELRGPASG</sequence>
<gene>
    <name evidence="3" type="ORF">HF526_33405</name>
</gene>
<dbReference type="InterPro" id="IPR050237">
    <property type="entry name" value="ATP-dep_AMP-bd_enzyme"/>
</dbReference>
<dbReference type="PANTHER" id="PTHR43767:SF1">
    <property type="entry name" value="NONRIBOSOMAL PEPTIDE SYNTHASE PES1 (EUROFUNG)-RELATED"/>
    <property type="match status" value="1"/>
</dbReference>
<evidence type="ECO:0000259" key="2">
    <source>
        <dbReference type="Pfam" id="PF13193"/>
    </source>
</evidence>
<dbReference type="Pfam" id="PF00501">
    <property type="entry name" value="AMP-binding"/>
    <property type="match status" value="1"/>
</dbReference>
<dbReference type="RefSeq" id="WP_169385656.1">
    <property type="nucleotide sequence ID" value="NZ_JAAXLA010000126.1"/>
</dbReference>
<protein>
    <submittedName>
        <fullName evidence="3">Long-chain fatty acid--CoA ligase</fullName>
    </submittedName>
</protein>
<dbReference type="EMBL" id="JAAXLA010000126">
    <property type="protein sequence ID" value="NMI02154.1"/>
    <property type="molecule type" value="Genomic_DNA"/>
</dbReference>
<dbReference type="PROSITE" id="PS00455">
    <property type="entry name" value="AMP_BINDING"/>
    <property type="match status" value="1"/>
</dbReference>
<proteinExistence type="predicted"/>
<evidence type="ECO:0000313" key="4">
    <source>
        <dbReference type="Proteomes" id="UP000820669"/>
    </source>
</evidence>
<dbReference type="InterPro" id="IPR025110">
    <property type="entry name" value="AMP-bd_C"/>
</dbReference>
<dbReference type="InterPro" id="IPR020845">
    <property type="entry name" value="AMP-binding_CS"/>
</dbReference>
<dbReference type="InterPro" id="IPR000873">
    <property type="entry name" value="AMP-dep_synth/lig_dom"/>
</dbReference>
<reference evidence="3 4" key="1">
    <citation type="submission" date="2020-04" db="EMBL/GenBank/DDBJ databases">
        <authorList>
            <person name="Klaysubun C."/>
            <person name="Duangmal K."/>
            <person name="Lipun K."/>
        </authorList>
    </citation>
    <scope>NUCLEOTIDE SEQUENCE [LARGE SCALE GENOMIC DNA]</scope>
    <source>
        <strain evidence="3 4">K10HN5</strain>
    </source>
</reference>
<feature type="domain" description="AMP-dependent synthetase/ligase" evidence="1">
    <location>
        <begin position="32"/>
        <end position="416"/>
    </location>
</feature>
<organism evidence="3 4">
    <name type="scientific">Pseudonocardia acidicola</name>
    <dbReference type="NCBI Taxonomy" id="2724939"/>
    <lineage>
        <taxon>Bacteria</taxon>
        <taxon>Bacillati</taxon>
        <taxon>Actinomycetota</taxon>
        <taxon>Actinomycetes</taxon>
        <taxon>Pseudonocardiales</taxon>
        <taxon>Pseudonocardiaceae</taxon>
        <taxon>Pseudonocardia</taxon>
    </lineage>
</organism>
<evidence type="ECO:0000259" key="1">
    <source>
        <dbReference type="Pfam" id="PF00501"/>
    </source>
</evidence>